<gene>
    <name evidence="1" type="ORF">FWILDA_LOCUS15865</name>
</gene>
<evidence type="ECO:0000313" key="1">
    <source>
        <dbReference type="EMBL" id="CAI2193015.1"/>
    </source>
</evidence>
<accession>A0A9W4T3D6</accession>
<evidence type="ECO:0000313" key="2">
    <source>
        <dbReference type="Proteomes" id="UP001153678"/>
    </source>
</evidence>
<dbReference type="Proteomes" id="UP001153678">
    <property type="component" value="Unassembled WGS sequence"/>
</dbReference>
<proteinExistence type="predicted"/>
<sequence length="54" mass="6105">YQQALFGITVQGSNSVGSYYNKLKRIARHANMGDDKFHRRFLGGLSSGNQMEVR</sequence>
<comment type="caution">
    <text evidence="1">The sequence shown here is derived from an EMBL/GenBank/DDBJ whole genome shotgun (WGS) entry which is preliminary data.</text>
</comment>
<name>A0A9W4T3D6_9GLOM</name>
<feature type="non-terminal residue" evidence="1">
    <location>
        <position position="54"/>
    </location>
</feature>
<organism evidence="1 2">
    <name type="scientific">Funneliformis geosporum</name>
    <dbReference type="NCBI Taxonomy" id="1117311"/>
    <lineage>
        <taxon>Eukaryota</taxon>
        <taxon>Fungi</taxon>
        <taxon>Fungi incertae sedis</taxon>
        <taxon>Mucoromycota</taxon>
        <taxon>Glomeromycotina</taxon>
        <taxon>Glomeromycetes</taxon>
        <taxon>Glomerales</taxon>
        <taxon>Glomeraceae</taxon>
        <taxon>Funneliformis</taxon>
    </lineage>
</organism>
<dbReference type="AlphaFoldDB" id="A0A9W4T3D6"/>
<reference evidence="1" key="1">
    <citation type="submission" date="2022-08" db="EMBL/GenBank/DDBJ databases">
        <authorList>
            <person name="Kallberg Y."/>
            <person name="Tangrot J."/>
            <person name="Rosling A."/>
        </authorList>
    </citation>
    <scope>NUCLEOTIDE SEQUENCE</scope>
    <source>
        <strain evidence="1">Wild A</strain>
    </source>
</reference>
<keyword evidence="2" id="KW-1185">Reference proteome</keyword>
<feature type="non-terminal residue" evidence="1">
    <location>
        <position position="1"/>
    </location>
</feature>
<protein>
    <submittedName>
        <fullName evidence="1">15652_t:CDS:1</fullName>
    </submittedName>
</protein>
<dbReference type="OrthoDB" id="2407389at2759"/>
<dbReference type="EMBL" id="CAMKVN010008948">
    <property type="protein sequence ID" value="CAI2193015.1"/>
    <property type="molecule type" value="Genomic_DNA"/>
</dbReference>